<dbReference type="AlphaFoldDB" id="A0A381TZL5"/>
<dbReference type="EMBL" id="UINC01005426">
    <property type="protein sequence ID" value="SVA21254.1"/>
    <property type="molecule type" value="Genomic_DNA"/>
</dbReference>
<protein>
    <submittedName>
        <fullName evidence="1">Uncharacterized protein</fullName>
    </submittedName>
</protein>
<organism evidence="1">
    <name type="scientific">marine metagenome</name>
    <dbReference type="NCBI Taxonomy" id="408172"/>
    <lineage>
        <taxon>unclassified sequences</taxon>
        <taxon>metagenomes</taxon>
        <taxon>ecological metagenomes</taxon>
    </lineage>
</organism>
<gene>
    <name evidence="1" type="ORF">METZ01_LOCUS74108</name>
</gene>
<accession>A0A381TZL5</accession>
<evidence type="ECO:0000313" key="1">
    <source>
        <dbReference type="EMBL" id="SVA21254.1"/>
    </source>
</evidence>
<proteinExistence type="predicted"/>
<reference evidence="1" key="1">
    <citation type="submission" date="2018-05" db="EMBL/GenBank/DDBJ databases">
        <authorList>
            <person name="Lanie J.A."/>
            <person name="Ng W.-L."/>
            <person name="Kazmierczak K.M."/>
            <person name="Andrzejewski T.M."/>
            <person name="Davidsen T.M."/>
            <person name="Wayne K.J."/>
            <person name="Tettelin H."/>
            <person name="Glass J.I."/>
            <person name="Rusch D."/>
            <person name="Podicherti R."/>
            <person name="Tsui H.-C.T."/>
            <person name="Winkler M.E."/>
        </authorList>
    </citation>
    <scope>NUCLEOTIDE SEQUENCE</scope>
</reference>
<sequence length="48" mass="5587">MPDVQDPGNAATCEGQHHVRDEDRVYWDHNQASQLEVYLYLSILLIFV</sequence>
<name>A0A381TZL5_9ZZZZ</name>